<organism evidence="2">
    <name type="scientific">Sesamum latifolium</name>
    <dbReference type="NCBI Taxonomy" id="2727402"/>
    <lineage>
        <taxon>Eukaryota</taxon>
        <taxon>Viridiplantae</taxon>
        <taxon>Streptophyta</taxon>
        <taxon>Embryophyta</taxon>
        <taxon>Tracheophyta</taxon>
        <taxon>Spermatophyta</taxon>
        <taxon>Magnoliopsida</taxon>
        <taxon>eudicotyledons</taxon>
        <taxon>Gunneridae</taxon>
        <taxon>Pentapetalae</taxon>
        <taxon>asterids</taxon>
        <taxon>lamiids</taxon>
        <taxon>Lamiales</taxon>
        <taxon>Pedaliaceae</taxon>
        <taxon>Sesamum</taxon>
    </lineage>
</organism>
<keyword evidence="2" id="KW-0121">Carboxypeptidase</keyword>
<dbReference type="GO" id="GO:0006508">
    <property type="term" value="P:proteolysis"/>
    <property type="evidence" value="ECO:0007669"/>
    <property type="project" value="InterPro"/>
</dbReference>
<dbReference type="InterPro" id="IPR001563">
    <property type="entry name" value="Peptidase_S10"/>
</dbReference>
<dbReference type="AlphaFoldDB" id="A0AAW2XLG2"/>
<dbReference type="PANTHER" id="PTHR11802:SF224">
    <property type="entry name" value="SERINE CARBOXYPEPTIDASE-LIKE 7 ISOFORM X1"/>
    <property type="match status" value="1"/>
</dbReference>
<dbReference type="EMBL" id="JACGWN010000004">
    <property type="protein sequence ID" value="KAL0453706.1"/>
    <property type="molecule type" value="Genomic_DNA"/>
</dbReference>
<comment type="caution">
    <text evidence="2">The sequence shown here is derived from an EMBL/GenBank/DDBJ whole genome shotgun (WGS) entry which is preliminary data.</text>
</comment>
<name>A0AAW2XLG2_9LAMI</name>
<evidence type="ECO:0000256" key="1">
    <source>
        <dbReference type="ARBA" id="ARBA00009431"/>
    </source>
</evidence>
<feature type="non-terminal residue" evidence="2">
    <location>
        <position position="1"/>
    </location>
</feature>
<protein>
    <submittedName>
        <fullName evidence="2">Serine carboxypeptidase-like 18</fullName>
    </submittedName>
</protein>
<dbReference type="GO" id="GO:0016747">
    <property type="term" value="F:acyltransferase activity, transferring groups other than amino-acyl groups"/>
    <property type="evidence" value="ECO:0007669"/>
    <property type="project" value="TreeGrafter"/>
</dbReference>
<keyword evidence="2" id="KW-0378">Hydrolase</keyword>
<proteinExistence type="inferred from homology"/>
<reference evidence="2" key="1">
    <citation type="submission" date="2020-06" db="EMBL/GenBank/DDBJ databases">
        <authorList>
            <person name="Li T."/>
            <person name="Hu X."/>
            <person name="Zhang T."/>
            <person name="Song X."/>
            <person name="Zhang H."/>
            <person name="Dai N."/>
            <person name="Sheng W."/>
            <person name="Hou X."/>
            <person name="Wei L."/>
        </authorList>
    </citation>
    <scope>NUCLEOTIDE SEQUENCE</scope>
    <source>
        <strain evidence="2">KEN1</strain>
        <tissue evidence="2">Leaf</tissue>
    </source>
</reference>
<reference evidence="2" key="2">
    <citation type="journal article" date="2024" name="Plant">
        <title>Genomic evolution and insights into agronomic trait innovations of Sesamum species.</title>
        <authorList>
            <person name="Miao H."/>
            <person name="Wang L."/>
            <person name="Qu L."/>
            <person name="Liu H."/>
            <person name="Sun Y."/>
            <person name="Le M."/>
            <person name="Wang Q."/>
            <person name="Wei S."/>
            <person name="Zheng Y."/>
            <person name="Lin W."/>
            <person name="Duan Y."/>
            <person name="Cao H."/>
            <person name="Xiong S."/>
            <person name="Wang X."/>
            <person name="Wei L."/>
            <person name="Li C."/>
            <person name="Ma Q."/>
            <person name="Ju M."/>
            <person name="Zhao R."/>
            <person name="Li G."/>
            <person name="Mu C."/>
            <person name="Tian Q."/>
            <person name="Mei H."/>
            <person name="Zhang T."/>
            <person name="Gao T."/>
            <person name="Zhang H."/>
        </authorList>
    </citation>
    <scope>NUCLEOTIDE SEQUENCE</scope>
    <source>
        <strain evidence="2">KEN1</strain>
    </source>
</reference>
<dbReference type="PANTHER" id="PTHR11802">
    <property type="entry name" value="SERINE PROTEASE FAMILY S10 SERINE CARBOXYPEPTIDASE"/>
    <property type="match status" value="1"/>
</dbReference>
<keyword evidence="2" id="KW-0645">Protease</keyword>
<dbReference type="Pfam" id="PF00450">
    <property type="entry name" value="Peptidase_S10"/>
    <property type="match status" value="1"/>
</dbReference>
<comment type="similarity">
    <text evidence="1">Belongs to the peptidase S10 family.</text>
</comment>
<accession>A0AAW2XLG2</accession>
<dbReference type="SUPFAM" id="SSF53474">
    <property type="entry name" value="alpha/beta-Hydrolases"/>
    <property type="match status" value="1"/>
</dbReference>
<dbReference type="GO" id="GO:0004185">
    <property type="term" value="F:serine-type carboxypeptidase activity"/>
    <property type="evidence" value="ECO:0007669"/>
    <property type="project" value="InterPro"/>
</dbReference>
<dbReference type="GO" id="GO:0019748">
    <property type="term" value="P:secondary metabolic process"/>
    <property type="evidence" value="ECO:0007669"/>
    <property type="project" value="TreeGrafter"/>
</dbReference>
<dbReference type="InterPro" id="IPR029058">
    <property type="entry name" value="AB_hydrolase_fold"/>
</dbReference>
<gene>
    <name evidence="2" type="ORF">Slati_1348700</name>
</gene>
<sequence>EDNVRLLHTWANDKFVQKALNVREGPIIPWTRCNISLSRNIPGPSGIIPYIKDVASTVSYHQKFTHKRLRVLIFSGDHDMLAPHISTEKWIESLKVPIKSDWRPWFVEGQIGGYTMQYARRDYDLIYATIKVSNL</sequence>
<evidence type="ECO:0000313" key="2">
    <source>
        <dbReference type="EMBL" id="KAL0453706.1"/>
    </source>
</evidence>
<dbReference type="Gene3D" id="3.40.50.1820">
    <property type="entry name" value="alpha/beta hydrolase"/>
    <property type="match status" value="1"/>
</dbReference>